<accession>A0A9D4ZG15</accession>
<evidence type="ECO:0000313" key="3">
    <source>
        <dbReference type="Proteomes" id="UP000886520"/>
    </source>
</evidence>
<dbReference type="EMBL" id="JABFUD020000013">
    <property type="protein sequence ID" value="KAI5071456.1"/>
    <property type="molecule type" value="Genomic_DNA"/>
</dbReference>
<proteinExistence type="predicted"/>
<dbReference type="AlphaFoldDB" id="A0A9D4ZG15"/>
<keyword evidence="3" id="KW-1185">Reference proteome</keyword>
<evidence type="ECO:0000313" key="2">
    <source>
        <dbReference type="EMBL" id="KAI5071456.1"/>
    </source>
</evidence>
<comment type="caution">
    <text evidence="2">The sequence shown here is derived from an EMBL/GenBank/DDBJ whole genome shotgun (WGS) entry which is preliminary data.</text>
</comment>
<gene>
    <name evidence="2" type="ORF">GOP47_0013707</name>
</gene>
<name>A0A9D4ZG15_ADICA</name>
<evidence type="ECO:0000256" key="1">
    <source>
        <dbReference type="SAM" id="MobiDB-lite"/>
    </source>
</evidence>
<reference evidence="2" key="1">
    <citation type="submission" date="2021-01" db="EMBL/GenBank/DDBJ databases">
        <title>Adiantum capillus-veneris genome.</title>
        <authorList>
            <person name="Fang Y."/>
            <person name="Liao Q."/>
        </authorList>
    </citation>
    <scope>NUCLEOTIDE SEQUENCE</scope>
    <source>
        <strain evidence="2">H3</strain>
        <tissue evidence="2">Leaf</tissue>
    </source>
</reference>
<protein>
    <submittedName>
        <fullName evidence="2">Uncharacterized protein</fullName>
    </submittedName>
</protein>
<sequence length="220" mass="24880">MEEEYDEELEKLLGEIPKATSAPPHLEDHRTAAKDHQEPSSEQLIQGPYIRHCRWELLHMMIFHHHPIHYSPFMEDCLLLDTMLWLLIRQLAVPAIAHVMTSSTLQEPLGISQCEAAVIEERVLCRQQLTSKATLAGAITPEEYIHCRDLGISCNAIRIPTSHERWLSETTATPKGPRNGLFTPMGVMLPLKKKLIYYVEVAAIGVDTRAEVSANARLKT</sequence>
<feature type="region of interest" description="Disordered" evidence="1">
    <location>
        <begin position="1"/>
        <end position="43"/>
    </location>
</feature>
<dbReference type="Proteomes" id="UP000886520">
    <property type="component" value="Chromosome 13"/>
</dbReference>
<organism evidence="2 3">
    <name type="scientific">Adiantum capillus-veneris</name>
    <name type="common">Maidenhair fern</name>
    <dbReference type="NCBI Taxonomy" id="13818"/>
    <lineage>
        <taxon>Eukaryota</taxon>
        <taxon>Viridiplantae</taxon>
        <taxon>Streptophyta</taxon>
        <taxon>Embryophyta</taxon>
        <taxon>Tracheophyta</taxon>
        <taxon>Polypodiopsida</taxon>
        <taxon>Polypodiidae</taxon>
        <taxon>Polypodiales</taxon>
        <taxon>Pteridineae</taxon>
        <taxon>Pteridaceae</taxon>
        <taxon>Vittarioideae</taxon>
        <taxon>Adiantum</taxon>
    </lineage>
</organism>
<feature type="compositionally biased region" description="Basic and acidic residues" evidence="1">
    <location>
        <begin position="25"/>
        <end position="39"/>
    </location>
</feature>